<evidence type="ECO:0000259" key="9">
    <source>
        <dbReference type="Pfam" id="PF00501"/>
    </source>
</evidence>
<dbReference type="SUPFAM" id="SSF56801">
    <property type="entry name" value="Acetyl-CoA synthetase-like"/>
    <property type="match status" value="1"/>
</dbReference>
<dbReference type="Pfam" id="PF00501">
    <property type="entry name" value="AMP-binding"/>
    <property type="match status" value="1"/>
</dbReference>
<dbReference type="PANTHER" id="PTHR43767:SF8">
    <property type="entry name" value="LONG-CHAIN-FATTY-ACID--COA LIGASE"/>
    <property type="match status" value="1"/>
</dbReference>
<evidence type="ECO:0000256" key="5">
    <source>
        <dbReference type="ARBA" id="ARBA00023136"/>
    </source>
</evidence>
<evidence type="ECO:0000256" key="6">
    <source>
        <dbReference type="ARBA" id="ARBA00026121"/>
    </source>
</evidence>
<dbReference type="Gene3D" id="3.40.50.980">
    <property type="match status" value="2"/>
</dbReference>
<sequence>MEQIWLKNYPKEVPATIDADQYASLVDLLERAKMEFASRTAYISMGDIRTYAEIEQRSRYFAGYLQSIGLKKGDRIALMLPNILQHPIALFGILRAGMTVVNVNPLYTPREMSHQLIDSGAVAIVALDAFSKTLKEALEIAPIKHIILTSVGDQLSFIKRRFVNFVIKYIKKGVPKISFVNAIKFNSAIKQGALFDYQRPEIKPDDIAFLQYTGGTTGVSKGAMLTHRNMLANLAQAKAVFGPVFNEQVQTIVTALPLYHVFALTVNCMLMIDNGGTSLLIANPRDMKTTLKEMARTPFTVITGVNTLFSGFLRQEAFHQLNFSKLRICVGGGMPVHKNVANDWLKATGCHLLEGYGLTECSPLVAVNPYNITHYTGSIGLPVPSTDVRLVDDNHQDVPLGSAGELWVRGPQVMKGYWNNHSATHDIMEGDWLKTGDIATMDDMGFIRIVDRKKEMILVSGFNVYPSEIEDIVMQHPKVLEAAAIGLPNEQTGELIHVCVVKKDNSLTEEEIIAFCKQNLTGYKIPRKVTFHEDLPKSNVGKILRRELKTQFLAK</sequence>
<gene>
    <name evidence="11" type="ORF">ACFFIT_03710</name>
</gene>
<dbReference type="EMBL" id="JBHLXE010000037">
    <property type="protein sequence ID" value="MFC0179213.1"/>
    <property type="molecule type" value="Genomic_DNA"/>
</dbReference>
<keyword evidence="12" id="KW-1185">Reference proteome</keyword>
<dbReference type="CDD" id="cd05936">
    <property type="entry name" value="FC-FACS_FadD_like"/>
    <property type="match status" value="1"/>
</dbReference>
<comment type="caution">
    <text evidence="11">The sequence shown here is derived from an EMBL/GenBank/DDBJ whole genome shotgun (WGS) entry which is preliminary data.</text>
</comment>
<comment type="pathway">
    <text evidence="2">Lipid metabolism; fatty acid beta-oxidation.</text>
</comment>
<evidence type="ECO:0000256" key="8">
    <source>
        <dbReference type="ARBA" id="ARBA00042773"/>
    </source>
</evidence>
<evidence type="ECO:0000259" key="10">
    <source>
        <dbReference type="Pfam" id="PF13193"/>
    </source>
</evidence>
<keyword evidence="5" id="KW-0472">Membrane</keyword>
<dbReference type="Gene3D" id="3.30.300.30">
    <property type="match status" value="1"/>
</dbReference>
<evidence type="ECO:0000256" key="2">
    <source>
        <dbReference type="ARBA" id="ARBA00005005"/>
    </source>
</evidence>
<dbReference type="InterPro" id="IPR000873">
    <property type="entry name" value="AMP-dep_synth/lig_dom"/>
</dbReference>
<dbReference type="InterPro" id="IPR045851">
    <property type="entry name" value="AMP-bd_C_sf"/>
</dbReference>
<dbReference type="Pfam" id="PF13193">
    <property type="entry name" value="AMP-binding_C"/>
    <property type="match status" value="1"/>
</dbReference>
<dbReference type="InterPro" id="IPR050237">
    <property type="entry name" value="ATP-dep_AMP-bd_enzyme"/>
</dbReference>
<evidence type="ECO:0000256" key="3">
    <source>
        <dbReference type="ARBA" id="ARBA00006432"/>
    </source>
</evidence>
<comment type="subcellular location">
    <subcellularLocation>
        <location evidence="1">Membrane</location>
        <topology evidence="1">Peripheral membrane protein</topology>
    </subcellularLocation>
</comment>
<evidence type="ECO:0000313" key="11">
    <source>
        <dbReference type="EMBL" id="MFC0179213.1"/>
    </source>
</evidence>
<dbReference type="Proteomes" id="UP001589758">
    <property type="component" value="Unassembled WGS sequence"/>
</dbReference>
<feature type="domain" description="AMP-binding enzyme C-terminal" evidence="10">
    <location>
        <begin position="468"/>
        <end position="542"/>
    </location>
</feature>
<accession>A0ABV6C8B9</accession>
<comment type="similarity">
    <text evidence="3">Belongs to the ATP-dependent AMP-binding enzyme family.</text>
</comment>
<dbReference type="EC" id="6.2.1.3" evidence="6"/>
<name>A0ABV6C8B9_9GAMM</name>
<proteinExistence type="inferred from homology"/>
<feature type="domain" description="AMP-dependent synthetase/ligase" evidence="9">
    <location>
        <begin position="30"/>
        <end position="418"/>
    </location>
</feature>
<dbReference type="InterPro" id="IPR020845">
    <property type="entry name" value="AMP-binding_CS"/>
</dbReference>
<evidence type="ECO:0000313" key="12">
    <source>
        <dbReference type="Proteomes" id="UP001589758"/>
    </source>
</evidence>
<protein>
    <recommendedName>
        <fullName evidence="7">Long-chain-fatty-acid--CoA ligase</fullName>
        <ecNumber evidence="6">6.2.1.3</ecNumber>
    </recommendedName>
    <alternativeName>
        <fullName evidence="8">Long-chain acyl-CoA synthetase</fullName>
    </alternativeName>
</protein>
<dbReference type="PROSITE" id="PS00455">
    <property type="entry name" value="AMP_BINDING"/>
    <property type="match status" value="1"/>
</dbReference>
<dbReference type="InterPro" id="IPR025110">
    <property type="entry name" value="AMP-bd_C"/>
</dbReference>
<evidence type="ECO:0000256" key="1">
    <source>
        <dbReference type="ARBA" id="ARBA00004170"/>
    </source>
</evidence>
<dbReference type="RefSeq" id="WP_385876308.1">
    <property type="nucleotide sequence ID" value="NZ_JBHLXE010000037.1"/>
</dbReference>
<evidence type="ECO:0000256" key="4">
    <source>
        <dbReference type="ARBA" id="ARBA00022598"/>
    </source>
</evidence>
<organism evidence="11 12">
    <name type="scientific">Thorsellia kenyensis</name>
    <dbReference type="NCBI Taxonomy" id="1549888"/>
    <lineage>
        <taxon>Bacteria</taxon>
        <taxon>Pseudomonadati</taxon>
        <taxon>Pseudomonadota</taxon>
        <taxon>Gammaproteobacteria</taxon>
        <taxon>Enterobacterales</taxon>
        <taxon>Thorselliaceae</taxon>
        <taxon>Thorsellia</taxon>
    </lineage>
</organism>
<keyword evidence="4" id="KW-0436">Ligase</keyword>
<evidence type="ECO:0000256" key="7">
    <source>
        <dbReference type="ARBA" id="ARBA00039545"/>
    </source>
</evidence>
<dbReference type="Gene3D" id="2.30.38.10">
    <property type="entry name" value="Luciferase, Domain 3"/>
    <property type="match status" value="1"/>
</dbReference>
<reference evidence="11 12" key="1">
    <citation type="submission" date="2024-09" db="EMBL/GenBank/DDBJ databases">
        <authorList>
            <person name="Sun Q."/>
            <person name="Mori K."/>
        </authorList>
    </citation>
    <scope>NUCLEOTIDE SEQUENCE [LARGE SCALE GENOMIC DNA]</scope>
    <source>
        <strain evidence="11 12">CCM 8545</strain>
    </source>
</reference>
<dbReference type="PANTHER" id="PTHR43767">
    <property type="entry name" value="LONG-CHAIN-FATTY-ACID--COA LIGASE"/>
    <property type="match status" value="1"/>
</dbReference>